<sequence>MLWFFVSFAERISKISADITKWQTTLPAVTDQTETCFYDSLTKGRETDFGSYFESFLHDIPLDDNELRTYAQLLHHQKIVFEKLVQHLSIKESTSLSTILDVTIAFVRDLREDFKPYLWDVLEAVTNIIESHAQDAEILEVSFRALAIFFKLHWRTIVKELRRTFIRFQNLFSSSYGYIRRFISEAFAFLLRKSSIIGKVVLFMNETAEKVACLFHILTLSENIKLADGISELYFNALKGVMHQFHSSAPEVRQYF</sequence>
<dbReference type="InterPro" id="IPR016024">
    <property type="entry name" value="ARM-type_fold"/>
</dbReference>
<keyword evidence="1" id="KW-1185">Reference proteome</keyword>
<dbReference type="InterPro" id="IPR052575">
    <property type="entry name" value="SSU_processome_comp_20"/>
</dbReference>
<evidence type="ECO:0000313" key="1">
    <source>
        <dbReference type="Proteomes" id="UP000046393"/>
    </source>
</evidence>
<dbReference type="Proteomes" id="UP000046393">
    <property type="component" value="Unplaced"/>
</dbReference>
<dbReference type="PANTHER" id="PTHR17695:SF11">
    <property type="entry name" value="SMALL SUBUNIT PROCESSOME COMPONENT 20 HOMOLOG"/>
    <property type="match status" value="1"/>
</dbReference>
<protein>
    <submittedName>
        <fullName evidence="2">Uncharacterized protein</fullName>
    </submittedName>
</protein>
<dbReference type="AlphaFoldDB" id="A0A0N5ASA5"/>
<dbReference type="STRING" id="451379.A0A0N5ASA5"/>
<organism evidence="1 2">
    <name type="scientific">Syphacia muris</name>
    <dbReference type="NCBI Taxonomy" id="451379"/>
    <lineage>
        <taxon>Eukaryota</taxon>
        <taxon>Metazoa</taxon>
        <taxon>Ecdysozoa</taxon>
        <taxon>Nematoda</taxon>
        <taxon>Chromadorea</taxon>
        <taxon>Rhabditida</taxon>
        <taxon>Spirurina</taxon>
        <taxon>Oxyuridomorpha</taxon>
        <taxon>Oxyuroidea</taxon>
        <taxon>Oxyuridae</taxon>
        <taxon>Syphacia</taxon>
    </lineage>
</organism>
<dbReference type="GO" id="GO:0030686">
    <property type="term" value="C:90S preribosome"/>
    <property type="evidence" value="ECO:0007669"/>
    <property type="project" value="TreeGrafter"/>
</dbReference>
<name>A0A0N5ASA5_9BILA</name>
<dbReference type="GO" id="GO:0032040">
    <property type="term" value="C:small-subunit processome"/>
    <property type="evidence" value="ECO:0007669"/>
    <property type="project" value="TreeGrafter"/>
</dbReference>
<reference evidence="2" key="1">
    <citation type="submission" date="2017-02" db="UniProtKB">
        <authorList>
            <consortium name="WormBaseParasite"/>
        </authorList>
    </citation>
    <scope>IDENTIFICATION</scope>
</reference>
<accession>A0A0N5ASA5</accession>
<dbReference type="WBParaSite" id="SMUV_0000766401-mRNA-1">
    <property type="protein sequence ID" value="SMUV_0000766401-mRNA-1"/>
    <property type="gene ID" value="SMUV_0000766401"/>
</dbReference>
<dbReference type="SUPFAM" id="SSF48371">
    <property type="entry name" value="ARM repeat"/>
    <property type="match status" value="1"/>
</dbReference>
<evidence type="ECO:0000313" key="2">
    <source>
        <dbReference type="WBParaSite" id="SMUV_0000766401-mRNA-1"/>
    </source>
</evidence>
<dbReference type="PANTHER" id="PTHR17695">
    <property type="entry name" value="SMALL SUBUNIT PROCESSOME COMPONENT 20 HOMOLOG"/>
    <property type="match status" value="1"/>
</dbReference>
<proteinExistence type="predicted"/>